<dbReference type="InterPro" id="IPR001789">
    <property type="entry name" value="Sig_transdc_resp-reg_receiver"/>
</dbReference>
<protein>
    <recommendedName>
        <fullName evidence="6">DNA-binding response regulator</fullName>
    </recommendedName>
</protein>
<proteinExistence type="predicted"/>
<dbReference type="Gene3D" id="3.40.50.2300">
    <property type="match status" value="1"/>
</dbReference>
<sequence length="250" mass="28536">MSKVKVFIIEDDFIHTNRLEMYLDEMGYELAGTAASSTQALNLIAATKPDLLLVDIHLAGDLSGIQIVEHLNNKKAIPVIFITSYRDKETFETAKLTDPYAYIIKPYDKETLQAAIELAVYKFSKIKTANSQNEYPEEAKDSLEKGMLFLKSKGRLIKIILSDILYIEAKDKLCLIYLSKEIIEVRMSLQKLEDELKDNQVFLRVHRSFIINKEEISQVNLSKNEVLVGNFNVPVGRSYKQSFLNSIHVV</sequence>
<reference evidence="5" key="1">
    <citation type="journal article" date="2019" name="Int. J. Syst. Evol. Microbiol.">
        <title>The Global Catalogue of Microorganisms (GCM) 10K type strain sequencing project: providing services to taxonomists for standard genome sequencing and annotation.</title>
        <authorList>
            <consortium name="The Broad Institute Genomics Platform"/>
            <consortium name="The Broad Institute Genome Sequencing Center for Infectious Disease"/>
            <person name="Wu L."/>
            <person name="Ma J."/>
        </authorList>
    </citation>
    <scope>NUCLEOTIDE SEQUENCE [LARGE SCALE GENOMIC DNA]</scope>
    <source>
        <strain evidence="5">CGMCC 1.10832</strain>
    </source>
</reference>
<dbReference type="InterPro" id="IPR007492">
    <property type="entry name" value="LytTR_DNA-bd_dom"/>
</dbReference>
<dbReference type="Pfam" id="PF04397">
    <property type="entry name" value="LytTR"/>
    <property type="match status" value="1"/>
</dbReference>
<evidence type="ECO:0000256" key="1">
    <source>
        <dbReference type="PROSITE-ProRule" id="PRU00169"/>
    </source>
</evidence>
<dbReference type="Gene3D" id="2.40.50.1020">
    <property type="entry name" value="LytTr DNA-binding domain"/>
    <property type="match status" value="1"/>
</dbReference>
<feature type="modified residue" description="4-aspartylphosphate" evidence="1">
    <location>
        <position position="55"/>
    </location>
</feature>
<dbReference type="SUPFAM" id="SSF52172">
    <property type="entry name" value="CheY-like"/>
    <property type="match status" value="1"/>
</dbReference>
<evidence type="ECO:0000259" key="2">
    <source>
        <dbReference type="PROSITE" id="PS50110"/>
    </source>
</evidence>
<feature type="domain" description="Response regulatory" evidence="2">
    <location>
        <begin position="5"/>
        <end position="120"/>
    </location>
</feature>
<dbReference type="EMBL" id="BMEC01000006">
    <property type="protein sequence ID" value="GGC34942.1"/>
    <property type="molecule type" value="Genomic_DNA"/>
</dbReference>
<keyword evidence="5" id="KW-1185">Reference proteome</keyword>
<dbReference type="CDD" id="cd17534">
    <property type="entry name" value="REC_DC-like"/>
    <property type="match status" value="1"/>
</dbReference>
<dbReference type="InterPro" id="IPR046947">
    <property type="entry name" value="LytR-like"/>
</dbReference>
<dbReference type="Pfam" id="PF00072">
    <property type="entry name" value="Response_reg"/>
    <property type="match status" value="1"/>
</dbReference>
<dbReference type="PROSITE" id="PS50110">
    <property type="entry name" value="RESPONSE_REGULATORY"/>
    <property type="match status" value="1"/>
</dbReference>
<organism evidence="4 5">
    <name type="scientific">Marivirga lumbricoides</name>
    <dbReference type="NCBI Taxonomy" id="1046115"/>
    <lineage>
        <taxon>Bacteria</taxon>
        <taxon>Pseudomonadati</taxon>
        <taxon>Bacteroidota</taxon>
        <taxon>Cytophagia</taxon>
        <taxon>Cytophagales</taxon>
        <taxon>Marivirgaceae</taxon>
        <taxon>Marivirga</taxon>
    </lineage>
</organism>
<gene>
    <name evidence="4" type="ORF">GCM10011506_20380</name>
</gene>
<dbReference type="RefSeq" id="WP_188462989.1">
    <property type="nucleotide sequence ID" value="NZ_BAABHU010000006.1"/>
</dbReference>
<dbReference type="SMART" id="SM00850">
    <property type="entry name" value="LytTR"/>
    <property type="match status" value="1"/>
</dbReference>
<evidence type="ECO:0000313" key="4">
    <source>
        <dbReference type="EMBL" id="GGC34942.1"/>
    </source>
</evidence>
<comment type="caution">
    <text evidence="4">The sequence shown here is derived from an EMBL/GenBank/DDBJ whole genome shotgun (WGS) entry which is preliminary data.</text>
</comment>
<dbReference type="SMART" id="SM00448">
    <property type="entry name" value="REC"/>
    <property type="match status" value="1"/>
</dbReference>
<evidence type="ECO:0000259" key="3">
    <source>
        <dbReference type="PROSITE" id="PS50930"/>
    </source>
</evidence>
<keyword evidence="1" id="KW-0597">Phosphoprotein</keyword>
<evidence type="ECO:0000313" key="5">
    <source>
        <dbReference type="Proteomes" id="UP000636010"/>
    </source>
</evidence>
<accession>A0ABQ1M4R4</accession>
<feature type="domain" description="HTH LytTR-type" evidence="3">
    <location>
        <begin position="148"/>
        <end position="249"/>
    </location>
</feature>
<dbReference type="InterPro" id="IPR011006">
    <property type="entry name" value="CheY-like_superfamily"/>
</dbReference>
<dbReference type="PANTHER" id="PTHR37299">
    <property type="entry name" value="TRANSCRIPTIONAL REGULATOR-RELATED"/>
    <property type="match status" value="1"/>
</dbReference>
<evidence type="ECO:0008006" key="6">
    <source>
        <dbReference type="Google" id="ProtNLM"/>
    </source>
</evidence>
<name>A0ABQ1M4R4_9BACT</name>
<dbReference type="Proteomes" id="UP000636010">
    <property type="component" value="Unassembled WGS sequence"/>
</dbReference>
<dbReference type="PANTHER" id="PTHR37299:SF1">
    <property type="entry name" value="STAGE 0 SPORULATION PROTEIN A HOMOLOG"/>
    <property type="match status" value="1"/>
</dbReference>
<dbReference type="PROSITE" id="PS50930">
    <property type="entry name" value="HTH_LYTTR"/>
    <property type="match status" value="1"/>
</dbReference>